<dbReference type="RefSeq" id="WP_200503131.1">
    <property type="nucleotide sequence ID" value="NZ_JAEDAJ010000007.1"/>
</dbReference>
<protein>
    <submittedName>
        <fullName evidence="1">DUF2017 family protein</fullName>
    </submittedName>
</protein>
<accession>A0ABS1BC49</accession>
<dbReference type="EMBL" id="JAEDAJ010000007">
    <property type="protein sequence ID" value="MBK0332241.1"/>
    <property type="molecule type" value="Genomic_DNA"/>
</dbReference>
<dbReference type="Pfam" id="PF09438">
    <property type="entry name" value="DUF2017"/>
    <property type="match status" value="1"/>
</dbReference>
<sequence length="214" mass="23414">MAHAFRPRPGGDIACRLDGEEKAIISQVAQEVAELIRHDLDLREEPGAVRAAAGSDDPLERLEAEFAQSSVRAPRDSAVRRLFPDASTDAAVAEELRRLGQQDLATEKIEDLTHLVRALDGSGPGDGEVTVPADDIASWLRAMNDVRIVLADRLHITQDGDFETLRMLQQIGERVEDAPPLDDEDGVAGADVVAAVYELLTWLQESLLRAIDEY</sequence>
<gene>
    <name evidence="1" type="ORF">I8D64_12630</name>
</gene>
<dbReference type="InterPro" id="IPR018561">
    <property type="entry name" value="AosR"/>
</dbReference>
<proteinExistence type="predicted"/>
<keyword evidence="2" id="KW-1185">Reference proteome</keyword>
<dbReference type="Proteomes" id="UP000612352">
    <property type="component" value="Unassembled WGS sequence"/>
</dbReference>
<reference evidence="1 2" key="1">
    <citation type="submission" date="2020-12" db="EMBL/GenBank/DDBJ databases">
        <title>Brachybacterium sp. MASK1Z-5, whole genome shotgun sequence.</title>
        <authorList>
            <person name="Tuo L."/>
        </authorList>
    </citation>
    <scope>NUCLEOTIDE SEQUENCE [LARGE SCALE GENOMIC DNA]</scope>
    <source>
        <strain evidence="1 2">MASK1Z-5</strain>
    </source>
</reference>
<name>A0ABS1BC49_9MICO</name>
<evidence type="ECO:0000313" key="2">
    <source>
        <dbReference type="Proteomes" id="UP000612352"/>
    </source>
</evidence>
<organism evidence="1 2">
    <name type="scientific">Brachybacterium halotolerans</name>
    <dbReference type="NCBI Taxonomy" id="2795215"/>
    <lineage>
        <taxon>Bacteria</taxon>
        <taxon>Bacillati</taxon>
        <taxon>Actinomycetota</taxon>
        <taxon>Actinomycetes</taxon>
        <taxon>Micrococcales</taxon>
        <taxon>Dermabacteraceae</taxon>
        <taxon>Brachybacterium</taxon>
    </lineage>
</organism>
<evidence type="ECO:0000313" key="1">
    <source>
        <dbReference type="EMBL" id="MBK0332241.1"/>
    </source>
</evidence>
<comment type="caution">
    <text evidence="1">The sequence shown here is derived from an EMBL/GenBank/DDBJ whole genome shotgun (WGS) entry which is preliminary data.</text>
</comment>